<feature type="compositionally biased region" description="Polar residues" evidence="1">
    <location>
        <begin position="65"/>
        <end position="75"/>
    </location>
</feature>
<evidence type="ECO:0000313" key="3">
    <source>
        <dbReference type="EMBL" id="MDE1514509.1"/>
    </source>
</evidence>
<keyword evidence="4" id="KW-1185">Reference proteome</keyword>
<dbReference type="InterPro" id="IPR021550">
    <property type="entry name" value="DUF2897"/>
</dbReference>
<evidence type="ECO:0000256" key="1">
    <source>
        <dbReference type="SAM" id="MobiDB-lite"/>
    </source>
</evidence>
<feature type="transmembrane region" description="Helical" evidence="2">
    <location>
        <begin position="6"/>
        <end position="29"/>
    </location>
</feature>
<accession>A0ABT5UYL0</accession>
<gene>
    <name evidence="3" type="ORF">PUN32_05725</name>
</gene>
<evidence type="ECO:0000256" key="2">
    <source>
        <dbReference type="SAM" id="Phobius"/>
    </source>
</evidence>
<feature type="compositionally biased region" description="Basic and acidic residues" evidence="1">
    <location>
        <begin position="44"/>
        <end position="64"/>
    </location>
</feature>
<dbReference type="Pfam" id="PF11446">
    <property type="entry name" value="DUF2897"/>
    <property type="match status" value="1"/>
</dbReference>
<dbReference type="Proteomes" id="UP001216189">
    <property type="component" value="Unassembled WGS sequence"/>
</dbReference>
<proteinExistence type="predicted"/>
<keyword evidence="2" id="KW-0812">Transmembrane</keyword>
<name>A0ABT5UYL0_9VIBR</name>
<dbReference type="EMBL" id="JARBFT010000004">
    <property type="protein sequence ID" value="MDE1514509.1"/>
    <property type="molecule type" value="Genomic_DNA"/>
</dbReference>
<reference evidence="3 4" key="1">
    <citation type="submission" date="2023-02" db="EMBL/GenBank/DDBJ databases">
        <title>Vibrio intestini sp. nov., a close relative of Vibrio cholerae isolated from the intestine of Healthy Culter dabryi.</title>
        <authorList>
            <person name="Wu N."/>
        </authorList>
    </citation>
    <scope>NUCLEOTIDE SEQUENCE [LARGE SCALE GENOMIC DNA]</scope>
    <source>
        <strain evidence="3 4">DSL-7</strain>
    </source>
</reference>
<keyword evidence="2" id="KW-1133">Transmembrane helix</keyword>
<comment type="caution">
    <text evidence="3">The sequence shown here is derived from an EMBL/GenBank/DDBJ whole genome shotgun (WGS) entry which is preliminary data.</text>
</comment>
<keyword evidence="2" id="KW-0472">Membrane</keyword>
<organism evidence="3 4">
    <name type="scientific">Vibrio chanodichtyis</name>
    <dbReference type="NCBI Taxonomy" id="3027932"/>
    <lineage>
        <taxon>Bacteria</taxon>
        <taxon>Pseudomonadati</taxon>
        <taxon>Pseudomonadota</taxon>
        <taxon>Gammaproteobacteria</taxon>
        <taxon>Vibrionales</taxon>
        <taxon>Vibrionaceae</taxon>
        <taxon>Vibrio</taxon>
    </lineage>
</organism>
<sequence>MEILFNPWVISLIVVAVMIGNIAALKYTANMKWGQMNKKSQLDRLNELDQLRHPAEAADAKVKQADQSPKPQDKS</sequence>
<evidence type="ECO:0000313" key="4">
    <source>
        <dbReference type="Proteomes" id="UP001216189"/>
    </source>
</evidence>
<dbReference type="RefSeq" id="WP_274722185.1">
    <property type="nucleotide sequence ID" value="NZ_JARBFT010000004.1"/>
</dbReference>
<feature type="region of interest" description="Disordered" evidence="1">
    <location>
        <begin position="44"/>
        <end position="75"/>
    </location>
</feature>
<protein>
    <submittedName>
        <fullName evidence="3">DUF2897 family protein</fullName>
    </submittedName>
</protein>